<sequence>MAGVGDLIGQSVWDSEGVWVGQVVDVRMARNRRANFGMQQQFTVSGLVVSHRRAPVMLGLTRDPDNRTSWLFRMAFRLLYTGSSLVSWDAVASTGNGEIMLRKPVKTLERV</sequence>
<dbReference type="EMBL" id="FOQY01000003">
    <property type="protein sequence ID" value="SFI44477.1"/>
    <property type="molecule type" value="Genomic_DNA"/>
</dbReference>
<evidence type="ECO:0000313" key="2">
    <source>
        <dbReference type="Proteomes" id="UP000199111"/>
    </source>
</evidence>
<dbReference type="AlphaFoldDB" id="A0A1I3I9G9"/>
<name>A0A1I3I9G9_9ACTN</name>
<proteinExistence type="predicted"/>
<gene>
    <name evidence="1" type="ORF">SAMN05216275_103189</name>
</gene>
<evidence type="ECO:0000313" key="1">
    <source>
        <dbReference type="EMBL" id="SFI44477.1"/>
    </source>
</evidence>
<dbReference type="RefSeq" id="WP_093885937.1">
    <property type="nucleotide sequence ID" value="NZ_FOQY01000003.1"/>
</dbReference>
<dbReference type="Proteomes" id="UP000199111">
    <property type="component" value="Unassembled WGS sequence"/>
</dbReference>
<protein>
    <recommendedName>
        <fullName evidence="3">PRC-barrel domain-containing protein</fullName>
    </recommendedName>
</protein>
<accession>A0A1I3I9G9</accession>
<organism evidence="1 2">
    <name type="scientific">Streptosporangium canum</name>
    <dbReference type="NCBI Taxonomy" id="324952"/>
    <lineage>
        <taxon>Bacteria</taxon>
        <taxon>Bacillati</taxon>
        <taxon>Actinomycetota</taxon>
        <taxon>Actinomycetes</taxon>
        <taxon>Streptosporangiales</taxon>
        <taxon>Streptosporangiaceae</taxon>
        <taxon>Streptosporangium</taxon>
    </lineage>
</organism>
<keyword evidence="2" id="KW-1185">Reference proteome</keyword>
<reference evidence="2" key="1">
    <citation type="submission" date="2016-10" db="EMBL/GenBank/DDBJ databases">
        <authorList>
            <person name="Varghese N."/>
            <person name="Submissions S."/>
        </authorList>
    </citation>
    <scope>NUCLEOTIDE SEQUENCE [LARGE SCALE GENOMIC DNA]</scope>
    <source>
        <strain evidence="2">CGMCC 4.2126</strain>
    </source>
</reference>
<evidence type="ECO:0008006" key="3">
    <source>
        <dbReference type="Google" id="ProtNLM"/>
    </source>
</evidence>
<dbReference type="GeneID" id="96296956"/>